<protein>
    <recommendedName>
        <fullName evidence="3">SCP domain-containing protein</fullName>
    </recommendedName>
</protein>
<evidence type="ECO:0000313" key="1">
    <source>
        <dbReference type="EMBL" id="QYN53868.1"/>
    </source>
</evidence>
<sequence length="173" mass="19367">MAASLPNLTSLNQKRAKLGEKRLKISLISTAISMIDSDYQKRGGLAHPQYYHYAGNLENLAAGGNPVTMWLGEKANWKWDVKKTPNLARYQFAPNWSNKKYTHAVLGTNGYKTAGHYTNVVNKNHRVMGMAHMTQSPDYGYVDAYNATNKGTKSAITLTKYRALVKEWLAKKG</sequence>
<dbReference type="SUPFAM" id="SSF55797">
    <property type="entry name" value="PR-1-like"/>
    <property type="match status" value="1"/>
</dbReference>
<name>A0ABX8WEC0_9LACO</name>
<proteinExistence type="predicted"/>
<organism evidence="1 2">
    <name type="scientific">Lactobacillus panisapium</name>
    <dbReference type="NCBI Taxonomy" id="2012495"/>
    <lineage>
        <taxon>Bacteria</taxon>
        <taxon>Bacillati</taxon>
        <taxon>Bacillota</taxon>
        <taxon>Bacilli</taxon>
        <taxon>Lactobacillales</taxon>
        <taxon>Lactobacillaceae</taxon>
        <taxon>Lactobacillus</taxon>
    </lineage>
</organism>
<keyword evidence="2" id="KW-1185">Reference proteome</keyword>
<evidence type="ECO:0008006" key="3">
    <source>
        <dbReference type="Google" id="ProtNLM"/>
    </source>
</evidence>
<dbReference type="InterPro" id="IPR035940">
    <property type="entry name" value="CAP_sf"/>
</dbReference>
<dbReference type="EMBL" id="CP048268">
    <property type="protein sequence ID" value="QYN53868.1"/>
    <property type="molecule type" value="Genomic_DNA"/>
</dbReference>
<gene>
    <name evidence="1" type="ORF">GYM71_09890</name>
</gene>
<reference evidence="1 2" key="1">
    <citation type="submission" date="2020-01" db="EMBL/GenBank/DDBJ databases">
        <title>Vast differences in strain-level diversity in the gut microbiota of two closely related honey bee species.</title>
        <authorList>
            <person name="Ellegaard K.M."/>
            <person name="Suenami S."/>
            <person name="Miyazaki R."/>
            <person name="Engel P."/>
        </authorList>
    </citation>
    <scope>NUCLEOTIDE SEQUENCE [LARGE SCALE GENOMIC DNA]</scope>
    <source>
        <strain evidence="1 2">ESL0416</strain>
    </source>
</reference>
<dbReference type="Proteomes" id="UP000826550">
    <property type="component" value="Chromosome"/>
</dbReference>
<accession>A0ABX8WEC0</accession>
<evidence type="ECO:0000313" key="2">
    <source>
        <dbReference type="Proteomes" id="UP000826550"/>
    </source>
</evidence>